<feature type="compositionally biased region" description="Low complexity" evidence="1">
    <location>
        <begin position="112"/>
        <end position="160"/>
    </location>
</feature>
<dbReference type="AlphaFoldDB" id="A0A813GDR6"/>
<dbReference type="EMBL" id="CAJNNV010028372">
    <property type="protein sequence ID" value="CAE8624372.1"/>
    <property type="molecule type" value="Genomic_DNA"/>
</dbReference>
<comment type="caution">
    <text evidence="2">The sequence shown here is derived from an EMBL/GenBank/DDBJ whole genome shotgun (WGS) entry which is preliminary data.</text>
</comment>
<evidence type="ECO:0000313" key="3">
    <source>
        <dbReference type="Proteomes" id="UP000654075"/>
    </source>
</evidence>
<gene>
    <name evidence="2" type="ORF">PGLA1383_LOCUS41499</name>
</gene>
<feature type="compositionally biased region" description="Acidic residues" evidence="1">
    <location>
        <begin position="362"/>
        <end position="374"/>
    </location>
</feature>
<feature type="region of interest" description="Disordered" evidence="1">
    <location>
        <begin position="348"/>
        <end position="422"/>
    </location>
</feature>
<dbReference type="Proteomes" id="UP000654075">
    <property type="component" value="Unassembled WGS sequence"/>
</dbReference>
<sequence>AFIDASSVQVGTETASRTTAAASTAEQQGSQVLKILPRVLHVHMRDFKGRLFDVTLFHTRLKTSEEEYRHIIGICEDTSQPRAEAAPAVAAANTNNDTNNNRNDKNKKSNKNDSNNSNKNKKSNNSSSNSDNNNHSNSSNSNSNLRLSSSNSNSNSNSNLRLRRRNNNNNSTNNHNDDDDNNNTNSNINSSTTTTNNNDTTTTNNSSLGQATAIGQQAFLGSQERASSVKSQSSASTSGVKSLFDPGALGGLDDVILVVNPFAADSGFPVLSCKLNFTPAEGEARTRLTDFIPPTDFQRFRDFVENAVNAQYTATAPNETELKNLRMSLQNATMVVDTAEVLEISLNQSADADSEASGSQPSDEEADEDDESEQDLTKVTVAVRLSGFTALREPSRSRHGSQTSRRSRPSRMNHSSATALPSIRETLSGFRPNSHFSII</sequence>
<evidence type="ECO:0000256" key="1">
    <source>
        <dbReference type="SAM" id="MobiDB-lite"/>
    </source>
</evidence>
<feature type="non-terminal residue" evidence="2">
    <location>
        <position position="439"/>
    </location>
</feature>
<proteinExistence type="predicted"/>
<feature type="compositionally biased region" description="Polar residues" evidence="1">
    <location>
        <begin position="348"/>
        <end position="361"/>
    </location>
</feature>
<feature type="region of interest" description="Disordered" evidence="1">
    <location>
        <begin position="83"/>
        <end position="208"/>
    </location>
</feature>
<evidence type="ECO:0000313" key="2">
    <source>
        <dbReference type="EMBL" id="CAE8624372.1"/>
    </source>
</evidence>
<protein>
    <submittedName>
        <fullName evidence="2">Uncharacterized protein</fullName>
    </submittedName>
</protein>
<feature type="compositionally biased region" description="Basic and acidic residues" evidence="1">
    <location>
        <begin position="102"/>
        <end position="111"/>
    </location>
</feature>
<accession>A0A813GDR6</accession>
<organism evidence="2 3">
    <name type="scientific">Polarella glacialis</name>
    <name type="common">Dinoflagellate</name>
    <dbReference type="NCBI Taxonomy" id="89957"/>
    <lineage>
        <taxon>Eukaryota</taxon>
        <taxon>Sar</taxon>
        <taxon>Alveolata</taxon>
        <taxon>Dinophyceae</taxon>
        <taxon>Suessiales</taxon>
        <taxon>Suessiaceae</taxon>
        <taxon>Polarella</taxon>
    </lineage>
</organism>
<dbReference type="PANTHER" id="PTHR23353:SF23">
    <property type="entry name" value="PROTEIN HAIRLESS"/>
    <property type="match status" value="1"/>
</dbReference>
<dbReference type="PANTHER" id="PTHR23353">
    <property type="entry name" value="RAB-GAP/TBC-RELATED"/>
    <property type="match status" value="1"/>
</dbReference>
<name>A0A813GDR6_POLGL</name>
<dbReference type="InterPro" id="IPR053019">
    <property type="entry name" value="GATA_zinc_finger"/>
</dbReference>
<feature type="compositionally biased region" description="Low complexity" evidence="1">
    <location>
        <begin position="182"/>
        <end position="207"/>
    </location>
</feature>
<feature type="compositionally biased region" description="Low complexity" evidence="1">
    <location>
        <begin position="83"/>
        <end position="101"/>
    </location>
</feature>
<keyword evidence="3" id="KW-1185">Reference proteome</keyword>
<reference evidence="2" key="1">
    <citation type="submission" date="2021-02" db="EMBL/GenBank/DDBJ databases">
        <authorList>
            <person name="Dougan E. K."/>
            <person name="Rhodes N."/>
            <person name="Thang M."/>
            <person name="Chan C."/>
        </authorList>
    </citation>
    <scope>NUCLEOTIDE SEQUENCE</scope>
</reference>